<evidence type="ECO:0000313" key="3">
    <source>
        <dbReference type="Proteomes" id="UP000018466"/>
    </source>
</evidence>
<dbReference type="RefSeq" id="WP_009533714.1">
    <property type="nucleotide sequence ID" value="NZ_CALJAI010000009.1"/>
</dbReference>
<sequence>MKRNMGAGKKVITAVVISAAIFAGSFAALGAKKSAYTFQSGGAKITCGQSAKGILNSLGKADKMIVQEAVQGNGKERIYSFKGFELCTLSENNGAQKVQSVCILDKNVSTPEGIRLGSTREAVEKAYGTGCKEDEGVLYYTLGDTELKIYLTNDVVDGIEYLIADKS</sequence>
<protein>
    <recommendedName>
        <fullName evidence="4">DUF4309 domain-containing protein</fullName>
    </recommendedName>
</protein>
<dbReference type="GeneID" id="86941613"/>
<reference evidence="2 3" key="1">
    <citation type="submission" date="2011-10" db="EMBL/GenBank/DDBJ databases">
        <title>The Genome Sequence of Lachnospiraceae bacterium ACC2.</title>
        <authorList>
            <consortium name="The Broad Institute Genome Sequencing Platform"/>
            <person name="Earl A."/>
            <person name="Ward D."/>
            <person name="Feldgarden M."/>
            <person name="Gevers D."/>
            <person name="Sizova M."/>
            <person name="Hazen A."/>
            <person name="Epstein S."/>
            <person name="Young S.K."/>
            <person name="Zeng Q."/>
            <person name="Gargeya S."/>
            <person name="Fitzgerald M."/>
            <person name="Haas B."/>
            <person name="Abouelleil A."/>
            <person name="Alvarado L."/>
            <person name="Arachchi H.M."/>
            <person name="Berlin A."/>
            <person name="Brown A."/>
            <person name="Chapman S.B."/>
            <person name="Chen Z."/>
            <person name="Dunbar C."/>
            <person name="Freedman E."/>
            <person name="Gearin G."/>
            <person name="Goldberg J."/>
            <person name="Griggs A."/>
            <person name="Gujja S."/>
            <person name="Heiman D."/>
            <person name="Howarth C."/>
            <person name="Larson L."/>
            <person name="Lui A."/>
            <person name="MacDonald P.J.P."/>
            <person name="Montmayeur A."/>
            <person name="Murphy C."/>
            <person name="Neiman D."/>
            <person name="Pearson M."/>
            <person name="Priest M."/>
            <person name="Roberts A."/>
            <person name="Saif S."/>
            <person name="Shea T."/>
            <person name="Shenoy N."/>
            <person name="Sisk P."/>
            <person name="Stolte C."/>
            <person name="Sykes S."/>
            <person name="Wortman J."/>
            <person name="Nusbaum C."/>
            <person name="Birren B."/>
        </authorList>
    </citation>
    <scope>NUCLEOTIDE SEQUENCE [LARGE SCALE GENOMIC DNA]</scope>
    <source>
        <strain evidence="2 3">ACC2</strain>
    </source>
</reference>
<evidence type="ECO:0008006" key="4">
    <source>
        <dbReference type="Google" id="ProtNLM"/>
    </source>
</evidence>
<organism evidence="2 3">
    <name type="scientific">Stomatobaculum longum</name>
    <dbReference type="NCBI Taxonomy" id="796942"/>
    <lineage>
        <taxon>Bacteria</taxon>
        <taxon>Bacillati</taxon>
        <taxon>Bacillota</taxon>
        <taxon>Clostridia</taxon>
        <taxon>Lachnospirales</taxon>
        <taxon>Lachnospiraceae</taxon>
        <taxon>Stomatobaculum</taxon>
    </lineage>
</organism>
<feature type="signal peptide" evidence="1">
    <location>
        <begin position="1"/>
        <end position="27"/>
    </location>
</feature>
<accession>A0AA36Y3V8</accession>
<comment type="caution">
    <text evidence="2">The sequence shown here is derived from an EMBL/GenBank/DDBJ whole genome shotgun (WGS) entry which is preliminary data.</text>
</comment>
<dbReference type="EMBL" id="AGEL01000014">
    <property type="protein sequence ID" value="EHO15985.1"/>
    <property type="molecule type" value="Genomic_DNA"/>
</dbReference>
<feature type="chain" id="PRO_5041375555" description="DUF4309 domain-containing protein" evidence="1">
    <location>
        <begin position="28"/>
        <end position="167"/>
    </location>
</feature>
<keyword evidence="1" id="KW-0732">Signal</keyword>
<dbReference type="Proteomes" id="UP000018466">
    <property type="component" value="Unassembled WGS sequence"/>
</dbReference>
<proteinExistence type="predicted"/>
<keyword evidence="3" id="KW-1185">Reference proteome</keyword>
<dbReference type="AlphaFoldDB" id="A0AA36Y3V8"/>
<evidence type="ECO:0000313" key="2">
    <source>
        <dbReference type="EMBL" id="EHO15985.1"/>
    </source>
</evidence>
<gene>
    <name evidence="2" type="ORF">HMPREF9623_01896</name>
</gene>
<evidence type="ECO:0000256" key="1">
    <source>
        <dbReference type="SAM" id="SignalP"/>
    </source>
</evidence>
<name>A0AA36Y3V8_9FIRM</name>